<accession>A0A2V5I289</accession>
<evidence type="ECO:0000256" key="2">
    <source>
        <dbReference type="SAM" id="SignalP"/>
    </source>
</evidence>
<dbReference type="EMBL" id="KZ825109">
    <property type="protein sequence ID" value="PYI22620.1"/>
    <property type="molecule type" value="Genomic_DNA"/>
</dbReference>
<evidence type="ECO:0000256" key="1">
    <source>
        <dbReference type="SAM" id="MobiDB-lite"/>
    </source>
</evidence>
<evidence type="ECO:0000313" key="4">
    <source>
        <dbReference type="Proteomes" id="UP000249829"/>
    </source>
</evidence>
<feature type="chain" id="PRO_5016145842" description="Secreted protein" evidence="2">
    <location>
        <begin position="19"/>
        <end position="107"/>
    </location>
</feature>
<evidence type="ECO:0000313" key="3">
    <source>
        <dbReference type="EMBL" id="PYI22620.1"/>
    </source>
</evidence>
<protein>
    <recommendedName>
        <fullName evidence="5">Secreted protein</fullName>
    </recommendedName>
</protein>
<reference evidence="3 4" key="1">
    <citation type="submission" date="2018-02" db="EMBL/GenBank/DDBJ databases">
        <title>The genomes of Aspergillus section Nigri reveals drivers in fungal speciation.</title>
        <authorList>
            <consortium name="DOE Joint Genome Institute"/>
            <person name="Vesth T.C."/>
            <person name="Nybo J."/>
            <person name="Theobald S."/>
            <person name="Brandl J."/>
            <person name="Frisvad J.C."/>
            <person name="Nielsen K.F."/>
            <person name="Lyhne E.K."/>
            <person name="Kogle M.E."/>
            <person name="Kuo A."/>
            <person name="Riley R."/>
            <person name="Clum A."/>
            <person name="Nolan M."/>
            <person name="Lipzen A."/>
            <person name="Salamov A."/>
            <person name="Henrissat B."/>
            <person name="Wiebenga A."/>
            <person name="De vries R.P."/>
            <person name="Grigoriev I.V."/>
            <person name="Mortensen U.H."/>
            <person name="Andersen M.R."/>
            <person name="Baker S.E."/>
        </authorList>
    </citation>
    <scope>NUCLEOTIDE SEQUENCE [LARGE SCALE GENOMIC DNA]</scope>
    <source>
        <strain evidence="3 4">CBS 115571</strain>
    </source>
</reference>
<dbReference type="Proteomes" id="UP000249829">
    <property type="component" value="Unassembled WGS sequence"/>
</dbReference>
<gene>
    <name evidence="3" type="ORF">BO99DRAFT_257308</name>
</gene>
<keyword evidence="4" id="KW-1185">Reference proteome</keyword>
<feature type="region of interest" description="Disordered" evidence="1">
    <location>
        <begin position="43"/>
        <end position="70"/>
    </location>
</feature>
<name>A0A2V5I289_ASPV1</name>
<organism evidence="3 4">
    <name type="scientific">Aspergillus violaceofuscus (strain CBS 115571)</name>
    <dbReference type="NCBI Taxonomy" id="1450538"/>
    <lineage>
        <taxon>Eukaryota</taxon>
        <taxon>Fungi</taxon>
        <taxon>Dikarya</taxon>
        <taxon>Ascomycota</taxon>
        <taxon>Pezizomycotina</taxon>
        <taxon>Eurotiomycetes</taxon>
        <taxon>Eurotiomycetidae</taxon>
        <taxon>Eurotiales</taxon>
        <taxon>Aspergillaceae</taxon>
        <taxon>Aspergillus</taxon>
    </lineage>
</organism>
<sequence length="107" mass="11689">MIVLMMVLVLVLVLVVVLEDVAKLACRCSLHRTVAATSWRCHRPGGSRAPVSGRSETRRVDRQHGQSQSPINAKLPLRGCLLNSCSCYTSCLASSAYRVPTLLAIRL</sequence>
<keyword evidence="2" id="KW-0732">Signal</keyword>
<proteinExistence type="predicted"/>
<evidence type="ECO:0008006" key="5">
    <source>
        <dbReference type="Google" id="ProtNLM"/>
    </source>
</evidence>
<feature type="compositionally biased region" description="Basic and acidic residues" evidence="1">
    <location>
        <begin position="55"/>
        <end position="64"/>
    </location>
</feature>
<feature type="signal peptide" evidence="2">
    <location>
        <begin position="1"/>
        <end position="18"/>
    </location>
</feature>
<dbReference type="AlphaFoldDB" id="A0A2V5I289"/>